<dbReference type="PRINTS" id="PR00412">
    <property type="entry name" value="EPOXHYDRLASE"/>
</dbReference>
<dbReference type="InterPro" id="IPR000639">
    <property type="entry name" value="Epox_hydrolase-like"/>
</dbReference>
<accession>A0AAD9K663</accession>
<keyword evidence="1" id="KW-0378">Hydrolase</keyword>
<comment type="caution">
    <text evidence="5">The sequence shown here is derived from an EMBL/GenBank/DDBJ whole genome shotgun (WGS) entry which is preliminary data.</text>
</comment>
<comment type="similarity">
    <text evidence="2">Belongs to the AB hydrolase superfamily. Epoxide hydrolase family.</text>
</comment>
<protein>
    <recommendedName>
        <fullName evidence="4">AB hydrolase-1 domain-containing protein</fullName>
    </recommendedName>
</protein>
<evidence type="ECO:0000313" key="5">
    <source>
        <dbReference type="EMBL" id="KAK2164878.1"/>
    </source>
</evidence>
<feature type="domain" description="AB hydrolase-1" evidence="4">
    <location>
        <begin position="84"/>
        <end position="332"/>
    </location>
</feature>
<dbReference type="AlphaFoldDB" id="A0AAD9K663"/>
<evidence type="ECO:0000256" key="2">
    <source>
        <dbReference type="ARBA" id="ARBA00038334"/>
    </source>
</evidence>
<dbReference type="GO" id="GO:0004301">
    <property type="term" value="F:epoxide hydrolase activity"/>
    <property type="evidence" value="ECO:0007669"/>
    <property type="project" value="UniProtKB-ARBA"/>
</dbReference>
<name>A0AAD9K663_9ANNE</name>
<dbReference type="InterPro" id="IPR029058">
    <property type="entry name" value="AB_hydrolase_fold"/>
</dbReference>
<proteinExistence type="inferred from homology"/>
<gene>
    <name evidence="5" type="ORF">LSH36_58g22046</name>
</gene>
<dbReference type="EMBL" id="JAODUP010000058">
    <property type="protein sequence ID" value="KAK2164878.1"/>
    <property type="molecule type" value="Genomic_DNA"/>
</dbReference>
<dbReference type="Gene3D" id="3.40.50.1820">
    <property type="entry name" value="alpha/beta hydrolase"/>
    <property type="match status" value="1"/>
</dbReference>
<dbReference type="Pfam" id="PF00561">
    <property type="entry name" value="Abhydrolase_1"/>
    <property type="match status" value="1"/>
</dbReference>
<dbReference type="PANTHER" id="PTHR43329">
    <property type="entry name" value="EPOXIDE HYDROLASE"/>
    <property type="match status" value="1"/>
</dbReference>
<dbReference type="PRINTS" id="PR00111">
    <property type="entry name" value="ABHYDROLASE"/>
</dbReference>
<evidence type="ECO:0000259" key="4">
    <source>
        <dbReference type="Pfam" id="PF00561"/>
    </source>
</evidence>
<sequence length="344" mass="40541">MAAVEYVTIGRLVPAIAVSMFWGVVVLFAMTWKIVKLGPRQYFGIKKRDKLPEVLNDDKLGTHHYARMKRIRLHYVARGPDDKPLMLFLHGFPEFWYSWRFQLKEFSKEFRTVAVDMRGCGESEKPPYISDYHMSKLTDDIKEFVEYLGYSKCILVSHDWGGVVGWMFAAKYPDMVEKFVACNSPNPIALLKHIRTSWKQFRMVWYMFFFQIPWLPEIFVGSQDLALLSDVFTSLRQKGSHVFGEDDLEAYKYNFKNFDDRRSAINYYRASVRYKPEKLASSKVHCPTLIIWGERDFAMEKASAEQSKQFVDNECTVRFVENGSHWIQQEEPELVNQYIREFLQ</sequence>
<keyword evidence="3" id="KW-0812">Transmembrane</keyword>
<keyword evidence="6" id="KW-1185">Reference proteome</keyword>
<keyword evidence="3" id="KW-0472">Membrane</keyword>
<dbReference type="Proteomes" id="UP001208570">
    <property type="component" value="Unassembled WGS sequence"/>
</dbReference>
<dbReference type="SUPFAM" id="SSF53474">
    <property type="entry name" value="alpha/beta-Hydrolases"/>
    <property type="match status" value="1"/>
</dbReference>
<keyword evidence="3" id="KW-1133">Transmembrane helix</keyword>
<evidence type="ECO:0000256" key="1">
    <source>
        <dbReference type="ARBA" id="ARBA00022801"/>
    </source>
</evidence>
<evidence type="ECO:0000313" key="6">
    <source>
        <dbReference type="Proteomes" id="UP001208570"/>
    </source>
</evidence>
<organism evidence="5 6">
    <name type="scientific">Paralvinella palmiformis</name>
    <dbReference type="NCBI Taxonomy" id="53620"/>
    <lineage>
        <taxon>Eukaryota</taxon>
        <taxon>Metazoa</taxon>
        <taxon>Spiralia</taxon>
        <taxon>Lophotrochozoa</taxon>
        <taxon>Annelida</taxon>
        <taxon>Polychaeta</taxon>
        <taxon>Sedentaria</taxon>
        <taxon>Canalipalpata</taxon>
        <taxon>Terebellida</taxon>
        <taxon>Terebelliformia</taxon>
        <taxon>Alvinellidae</taxon>
        <taxon>Paralvinella</taxon>
    </lineage>
</organism>
<evidence type="ECO:0000256" key="3">
    <source>
        <dbReference type="SAM" id="Phobius"/>
    </source>
</evidence>
<reference evidence="5" key="1">
    <citation type="journal article" date="2023" name="Mol. Biol. Evol.">
        <title>Third-Generation Sequencing Reveals the Adaptive Role of the Epigenome in Three Deep-Sea Polychaetes.</title>
        <authorList>
            <person name="Perez M."/>
            <person name="Aroh O."/>
            <person name="Sun Y."/>
            <person name="Lan Y."/>
            <person name="Juniper S.K."/>
            <person name="Young C.R."/>
            <person name="Angers B."/>
            <person name="Qian P.Y."/>
        </authorList>
    </citation>
    <scope>NUCLEOTIDE SEQUENCE</scope>
    <source>
        <strain evidence="5">P08H-3</strain>
    </source>
</reference>
<feature type="transmembrane region" description="Helical" evidence="3">
    <location>
        <begin position="12"/>
        <end position="32"/>
    </location>
</feature>
<dbReference type="InterPro" id="IPR000073">
    <property type="entry name" value="AB_hydrolase_1"/>
</dbReference>